<sequence length="64" mass="7396">MERLGLGFKVDTEVDTRGLSKGERMFWHSRGQTRVSAVAVEVINELFNNENRRHSERSIIFTTS</sequence>
<dbReference type="EMBL" id="JAIQCV010000003">
    <property type="protein sequence ID" value="KAH1114249.1"/>
    <property type="molecule type" value="Genomic_DNA"/>
</dbReference>
<organism evidence="1 2">
    <name type="scientific">Gossypium stocksii</name>
    <dbReference type="NCBI Taxonomy" id="47602"/>
    <lineage>
        <taxon>Eukaryota</taxon>
        <taxon>Viridiplantae</taxon>
        <taxon>Streptophyta</taxon>
        <taxon>Embryophyta</taxon>
        <taxon>Tracheophyta</taxon>
        <taxon>Spermatophyta</taxon>
        <taxon>Magnoliopsida</taxon>
        <taxon>eudicotyledons</taxon>
        <taxon>Gunneridae</taxon>
        <taxon>Pentapetalae</taxon>
        <taxon>rosids</taxon>
        <taxon>malvids</taxon>
        <taxon>Malvales</taxon>
        <taxon>Malvaceae</taxon>
        <taxon>Malvoideae</taxon>
        <taxon>Gossypium</taxon>
    </lineage>
</organism>
<accession>A0A9D3W6F6</accession>
<evidence type="ECO:0000313" key="2">
    <source>
        <dbReference type="Proteomes" id="UP000828251"/>
    </source>
</evidence>
<name>A0A9D3W6F6_9ROSI</name>
<keyword evidence="2" id="KW-1185">Reference proteome</keyword>
<reference evidence="1 2" key="1">
    <citation type="journal article" date="2021" name="Plant Biotechnol. J.">
        <title>Multi-omics assisted identification of the key and species-specific regulatory components of drought-tolerant mechanisms in Gossypium stocksii.</title>
        <authorList>
            <person name="Yu D."/>
            <person name="Ke L."/>
            <person name="Zhang D."/>
            <person name="Wu Y."/>
            <person name="Sun Y."/>
            <person name="Mei J."/>
            <person name="Sun J."/>
            <person name="Sun Y."/>
        </authorList>
    </citation>
    <scope>NUCLEOTIDE SEQUENCE [LARGE SCALE GENOMIC DNA]</scope>
    <source>
        <strain evidence="2">cv. E1</strain>
        <tissue evidence="1">Leaf</tissue>
    </source>
</reference>
<dbReference type="Proteomes" id="UP000828251">
    <property type="component" value="Unassembled WGS sequence"/>
</dbReference>
<comment type="caution">
    <text evidence="1">The sequence shown here is derived from an EMBL/GenBank/DDBJ whole genome shotgun (WGS) entry which is preliminary data.</text>
</comment>
<protein>
    <submittedName>
        <fullName evidence="1">Uncharacterized protein</fullName>
    </submittedName>
</protein>
<gene>
    <name evidence="1" type="ORF">J1N35_007627</name>
</gene>
<dbReference type="AlphaFoldDB" id="A0A9D3W6F6"/>
<proteinExistence type="predicted"/>
<evidence type="ECO:0000313" key="1">
    <source>
        <dbReference type="EMBL" id="KAH1114249.1"/>
    </source>
</evidence>